<evidence type="ECO:0000313" key="2">
    <source>
        <dbReference type="Proteomes" id="UP000694865"/>
    </source>
</evidence>
<dbReference type="PANTHER" id="PTHR13366:SF0">
    <property type="entry name" value="HEAT REPEAT-CONTAINING PROTEIN 6"/>
    <property type="match status" value="1"/>
</dbReference>
<gene>
    <name evidence="3" type="primary">LOC102803803</name>
</gene>
<dbReference type="Gene3D" id="1.25.10.10">
    <property type="entry name" value="Leucine-rich Repeat Variant"/>
    <property type="match status" value="1"/>
</dbReference>
<name>A0ABM0M723_SACKO</name>
<dbReference type="Proteomes" id="UP000694865">
    <property type="component" value="Unplaced"/>
</dbReference>
<protein>
    <submittedName>
        <fullName evidence="3">HEAT repeat-containing protein 6-like</fullName>
    </submittedName>
</protein>
<dbReference type="RefSeq" id="XP_006815814.1">
    <property type="nucleotide sequence ID" value="XM_006815751.1"/>
</dbReference>
<dbReference type="GeneID" id="102803803"/>
<dbReference type="SUPFAM" id="SSF48371">
    <property type="entry name" value="ARM repeat"/>
    <property type="match status" value="1"/>
</dbReference>
<dbReference type="Pfam" id="PF02985">
    <property type="entry name" value="HEAT"/>
    <property type="match status" value="1"/>
</dbReference>
<keyword evidence="1" id="KW-0677">Repeat</keyword>
<dbReference type="InterPro" id="IPR052107">
    <property type="entry name" value="HEAT6"/>
</dbReference>
<proteinExistence type="predicted"/>
<keyword evidence="2" id="KW-1185">Reference proteome</keyword>
<accession>A0ABM0M723</accession>
<organism evidence="2 3">
    <name type="scientific">Saccoglossus kowalevskii</name>
    <name type="common">Acorn worm</name>
    <dbReference type="NCBI Taxonomy" id="10224"/>
    <lineage>
        <taxon>Eukaryota</taxon>
        <taxon>Metazoa</taxon>
        <taxon>Hemichordata</taxon>
        <taxon>Enteropneusta</taxon>
        <taxon>Harrimaniidae</taxon>
        <taxon>Saccoglossus</taxon>
    </lineage>
</organism>
<evidence type="ECO:0000313" key="3">
    <source>
        <dbReference type="RefSeq" id="XP_006815814.1"/>
    </source>
</evidence>
<dbReference type="InterPro" id="IPR000357">
    <property type="entry name" value="HEAT"/>
</dbReference>
<dbReference type="PANTHER" id="PTHR13366">
    <property type="entry name" value="MALARIA ANTIGEN-RELATED"/>
    <property type="match status" value="1"/>
</dbReference>
<evidence type="ECO:0000256" key="1">
    <source>
        <dbReference type="ARBA" id="ARBA00022737"/>
    </source>
</evidence>
<reference evidence="3" key="1">
    <citation type="submission" date="2025-08" db="UniProtKB">
        <authorList>
            <consortium name="RefSeq"/>
        </authorList>
    </citation>
    <scope>IDENTIFICATION</scope>
    <source>
        <tissue evidence="3">Testes</tissue>
    </source>
</reference>
<sequence length="424" mass="46504">MAAMDERAIVEAERQRFRQCSSKLMSMVAGEGEAYKTPLNSVLDQFISLDYCIQFVTDKEASAILNKVCTLVPLKYELLVTKACQVIVNIVAHQQITLNQDTLDILLEYIITATKTCQSWTLPDTLRALGAIVYENGANCGKVGIVWNKLLGGPAPNLLQSTSQNALRSCMCDCLSNIGSPVFELLALDKRILCITMLLGLSVDEDYRVKSSAVRALGVYVVYPCLREDVLFVADTANVILNCLEDASVLVRMKAAWSLGNLSDALVMNKDSSDAIFLQDFSDMLLQRLFTSAIKASEDNDKVKSNGVRAIGNLLRYIKPSTMSKSGFTVLVEQSVQALVKNVIGGTMKVRWNACYAVGNMFKNADLPVGSSTWTSDVYDALLGVVADCKNFKVRINAALAIAIPLRGRSMETYNSFAQYGNAW</sequence>
<dbReference type="InterPro" id="IPR016024">
    <property type="entry name" value="ARM-type_fold"/>
</dbReference>
<dbReference type="InterPro" id="IPR011989">
    <property type="entry name" value="ARM-like"/>
</dbReference>